<evidence type="ECO:0000256" key="7">
    <source>
        <dbReference type="PIRSR" id="PIRSR608901-2"/>
    </source>
</evidence>
<evidence type="ECO:0000256" key="2">
    <source>
        <dbReference type="ARBA" id="ARBA00009780"/>
    </source>
</evidence>
<dbReference type="Pfam" id="PF05875">
    <property type="entry name" value="Ceramidase"/>
    <property type="match status" value="1"/>
</dbReference>
<dbReference type="InterPro" id="IPR008901">
    <property type="entry name" value="ACER"/>
</dbReference>
<evidence type="ECO:0000256" key="3">
    <source>
        <dbReference type="ARBA" id="ARBA00022692"/>
    </source>
</evidence>
<dbReference type="PANTHER" id="PTHR46187">
    <property type="entry name" value="ALKALINE CERAMIDASE 3"/>
    <property type="match status" value="1"/>
</dbReference>
<dbReference type="AlphaFoldDB" id="A0A168D1W8"/>
<dbReference type="GO" id="GO:0046872">
    <property type="term" value="F:metal ion binding"/>
    <property type="evidence" value="ECO:0007669"/>
    <property type="project" value="UniProtKB-KW"/>
</dbReference>
<proteinExistence type="inferred from homology"/>
<comment type="cofactor">
    <cofactor evidence="7">
        <name>Zn(2+)</name>
        <dbReference type="ChEBI" id="CHEBI:29105"/>
    </cofactor>
</comment>
<dbReference type="VEuPathDB" id="FungiDB:AAP_00919"/>
<feature type="binding site" evidence="7">
    <location>
        <position position="117"/>
    </location>
    <ligand>
        <name>Zn(2+)</name>
        <dbReference type="ChEBI" id="CHEBI:29105"/>
        <note>catalytic</note>
    </ligand>
</feature>
<keyword evidence="10" id="KW-1185">Reference proteome</keyword>
<dbReference type="PANTHER" id="PTHR46187:SF3">
    <property type="entry name" value="ALKALINE CERAMIDASE 3"/>
    <property type="match status" value="1"/>
</dbReference>
<keyword evidence="3 8" id="KW-0812">Transmembrane</keyword>
<protein>
    <submittedName>
        <fullName evidence="9">Ceramidase</fullName>
    </submittedName>
</protein>
<keyword evidence="6 8" id="KW-0472">Membrane</keyword>
<feature type="transmembrane region" description="Helical" evidence="8">
    <location>
        <begin position="17"/>
        <end position="37"/>
    </location>
</feature>
<name>A0A168D1W8_9EURO</name>
<dbReference type="GO" id="GO:0046514">
    <property type="term" value="P:ceramide catabolic process"/>
    <property type="evidence" value="ECO:0007669"/>
    <property type="project" value="TreeGrafter"/>
</dbReference>
<feature type="binding site" evidence="7">
    <location>
        <position position="121"/>
    </location>
    <ligand>
        <name>Zn(2+)</name>
        <dbReference type="ChEBI" id="CHEBI:29105"/>
        <note>catalytic</note>
    </ligand>
</feature>
<dbReference type="EMBL" id="AZGZ01000002">
    <property type="protein sequence ID" value="KZZ97276.1"/>
    <property type="molecule type" value="Genomic_DNA"/>
</dbReference>
<evidence type="ECO:0000256" key="5">
    <source>
        <dbReference type="ARBA" id="ARBA00022989"/>
    </source>
</evidence>
<evidence type="ECO:0000256" key="4">
    <source>
        <dbReference type="ARBA" id="ARBA00022801"/>
    </source>
</evidence>
<dbReference type="GO" id="GO:0046513">
    <property type="term" value="P:ceramide biosynthetic process"/>
    <property type="evidence" value="ECO:0007669"/>
    <property type="project" value="TreeGrafter"/>
</dbReference>
<sequence>MTLYYHYLQDPRFHECMYGVLTALLVFRSMWVMEYALRPSLREQASRRGNAKVSDEKQRRDDRDLKILRSMWTMVGVGLTSFLGGFLFWNIDNHLCGTLRRWRHAVGLPWGLFLEGHGYWHIMTGIGAYMYIVWGIWLRHCLNGRQDEYEFIWPNIFTLPYIIRRKPGTAQGPGERQQSTKKDMH</sequence>
<keyword evidence="7" id="KW-0862">Zinc</keyword>
<organism evidence="9 10">
    <name type="scientific">Ascosphaera apis ARSEF 7405</name>
    <dbReference type="NCBI Taxonomy" id="392613"/>
    <lineage>
        <taxon>Eukaryota</taxon>
        <taxon>Fungi</taxon>
        <taxon>Dikarya</taxon>
        <taxon>Ascomycota</taxon>
        <taxon>Pezizomycotina</taxon>
        <taxon>Eurotiomycetes</taxon>
        <taxon>Eurotiomycetidae</taxon>
        <taxon>Onygenales</taxon>
        <taxon>Ascosphaeraceae</taxon>
        <taxon>Ascosphaera</taxon>
    </lineage>
</organism>
<evidence type="ECO:0000256" key="8">
    <source>
        <dbReference type="SAM" id="Phobius"/>
    </source>
</evidence>
<comment type="caution">
    <text evidence="9">The sequence shown here is derived from an EMBL/GenBank/DDBJ whole genome shotgun (WGS) entry which is preliminary data.</text>
</comment>
<evidence type="ECO:0000256" key="1">
    <source>
        <dbReference type="ARBA" id="ARBA00004141"/>
    </source>
</evidence>
<comment type="subcellular location">
    <subcellularLocation>
        <location evidence="1">Membrane</location>
        <topology evidence="1">Multi-pass membrane protein</topology>
    </subcellularLocation>
</comment>
<feature type="transmembrane region" description="Helical" evidence="8">
    <location>
        <begin position="67"/>
        <end position="89"/>
    </location>
</feature>
<evidence type="ECO:0000313" key="9">
    <source>
        <dbReference type="EMBL" id="KZZ97276.1"/>
    </source>
</evidence>
<evidence type="ECO:0000256" key="6">
    <source>
        <dbReference type="ARBA" id="ARBA00023136"/>
    </source>
</evidence>
<dbReference type="OrthoDB" id="187171at2759"/>
<feature type="transmembrane region" description="Helical" evidence="8">
    <location>
        <begin position="118"/>
        <end position="138"/>
    </location>
</feature>
<keyword evidence="5 8" id="KW-1133">Transmembrane helix</keyword>
<reference evidence="9 10" key="1">
    <citation type="journal article" date="2016" name="Genome Biol. Evol.">
        <title>Divergent and convergent evolution of fungal pathogenicity.</title>
        <authorList>
            <person name="Shang Y."/>
            <person name="Xiao G."/>
            <person name="Zheng P."/>
            <person name="Cen K."/>
            <person name="Zhan S."/>
            <person name="Wang C."/>
        </authorList>
    </citation>
    <scope>NUCLEOTIDE SEQUENCE [LARGE SCALE GENOMIC DNA]</scope>
    <source>
        <strain evidence="9 10">ARSEF 7405</strain>
    </source>
</reference>
<accession>A0A168D1W8</accession>
<gene>
    <name evidence="9" type="ORF">AAP_00919</name>
</gene>
<keyword evidence="7" id="KW-0479">Metal-binding</keyword>
<keyword evidence="4" id="KW-0378">Hydrolase</keyword>
<dbReference type="GO" id="GO:0005789">
    <property type="term" value="C:endoplasmic reticulum membrane"/>
    <property type="evidence" value="ECO:0007669"/>
    <property type="project" value="TreeGrafter"/>
</dbReference>
<dbReference type="GO" id="GO:0016811">
    <property type="term" value="F:hydrolase activity, acting on carbon-nitrogen (but not peptide) bonds, in linear amides"/>
    <property type="evidence" value="ECO:0007669"/>
    <property type="project" value="InterPro"/>
</dbReference>
<comment type="similarity">
    <text evidence="2">Belongs to the alkaline ceramidase family.</text>
</comment>
<evidence type="ECO:0000313" key="10">
    <source>
        <dbReference type="Proteomes" id="UP000242877"/>
    </source>
</evidence>
<dbReference type="Proteomes" id="UP000242877">
    <property type="component" value="Unassembled WGS sequence"/>
</dbReference>